<dbReference type="GeneID" id="81430825"/>
<reference evidence="2" key="1">
    <citation type="submission" date="2022-11" db="EMBL/GenBank/DDBJ databases">
        <authorList>
            <person name="Petersen C."/>
        </authorList>
    </citation>
    <scope>NUCLEOTIDE SEQUENCE</scope>
    <source>
        <strain evidence="2">IBT 26290</strain>
    </source>
</reference>
<comment type="caution">
    <text evidence="2">The sequence shown here is derived from an EMBL/GenBank/DDBJ whole genome shotgun (WGS) entry which is preliminary data.</text>
</comment>
<evidence type="ECO:0000256" key="1">
    <source>
        <dbReference type="SAM" id="MobiDB-lite"/>
    </source>
</evidence>
<feature type="region of interest" description="Disordered" evidence="1">
    <location>
        <begin position="1"/>
        <end position="47"/>
    </location>
</feature>
<feature type="compositionally biased region" description="Polar residues" evidence="1">
    <location>
        <begin position="1"/>
        <end position="16"/>
    </location>
</feature>
<organism evidence="2 3">
    <name type="scientific">Penicillium canariense</name>
    <dbReference type="NCBI Taxonomy" id="189055"/>
    <lineage>
        <taxon>Eukaryota</taxon>
        <taxon>Fungi</taxon>
        <taxon>Dikarya</taxon>
        <taxon>Ascomycota</taxon>
        <taxon>Pezizomycotina</taxon>
        <taxon>Eurotiomycetes</taxon>
        <taxon>Eurotiomycetidae</taxon>
        <taxon>Eurotiales</taxon>
        <taxon>Aspergillaceae</taxon>
        <taxon>Penicillium</taxon>
    </lineage>
</organism>
<dbReference type="AlphaFoldDB" id="A0A9W9HPF2"/>
<accession>A0A9W9HPF2</accession>
<name>A0A9W9HPF2_9EURO</name>
<evidence type="ECO:0000313" key="2">
    <source>
        <dbReference type="EMBL" id="KAJ5153047.1"/>
    </source>
</evidence>
<keyword evidence="3" id="KW-1185">Reference proteome</keyword>
<protein>
    <submittedName>
        <fullName evidence="2">Uncharacterized protein</fullName>
    </submittedName>
</protein>
<evidence type="ECO:0000313" key="3">
    <source>
        <dbReference type="Proteomes" id="UP001149163"/>
    </source>
</evidence>
<reference evidence="2" key="2">
    <citation type="journal article" date="2023" name="IMA Fungus">
        <title>Comparative genomic study of the Penicillium genus elucidates a diverse pangenome and 15 lateral gene transfer events.</title>
        <authorList>
            <person name="Petersen C."/>
            <person name="Sorensen T."/>
            <person name="Nielsen M.R."/>
            <person name="Sondergaard T.E."/>
            <person name="Sorensen J.L."/>
            <person name="Fitzpatrick D.A."/>
            <person name="Frisvad J.C."/>
            <person name="Nielsen K.L."/>
        </authorList>
    </citation>
    <scope>NUCLEOTIDE SEQUENCE</scope>
    <source>
        <strain evidence="2">IBT 26290</strain>
    </source>
</reference>
<dbReference type="EMBL" id="JAPQKN010000007">
    <property type="protein sequence ID" value="KAJ5153047.1"/>
    <property type="molecule type" value="Genomic_DNA"/>
</dbReference>
<gene>
    <name evidence="2" type="ORF">N7482_009525</name>
</gene>
<dbReference type="Proteomes" id="UP001149163">
    <property type="component" value="Unassembled WGS sequence"/>
</dbReference>
<proteinExistence type="predicted"/>
<dbReference type="RefSeq" id="XP_056539355.1">
    <property type="nucleotide sequence ID" value="XM_056691649.1"/>
</dbReference>
<sequence>MTSDSALKPSKGQNNVEALGAPNNKQNIPRGHMLASPFFGPGSTGERGVAGQQLCEFNTGKSTPPHGLDAMLATGKERTLFSVQALHSAHRY</sequence>